<organism evidence="2 3">
    <name type="scientific">Meloidogyne incognita</name>
    <name type="common">Southern root-knot nematode worm</name>
    <name type="synonym">Oxyuris incognita</name>
    <dbReference type="NCBI Taxonomy" id="6306"/>
    <lineage>
        <taxon>Eukaryota</taxon>
        <taxon>Metazoa</taxon>
        <taxon>Ecdysozoa</taxon>
        <taxon>Nematoda</taxon>
        <taxon>Chromadorea</taxon>
        <taxon>Rhabditida</taxon>
        <taxon>Tylenchina</taxon>
        <taxon>Tylenchomorpha</taxon>
        <taxon>Tylenchoidea</taxon>
        <taxon>Meloidogynidae</taxon>
        <taxon>Meloidogyninae</taxon>
        <taxon>Meloidogyne</taxon>
        <taxon>Meloidogyne incognita group</taxon>
    </lineage>
</organism>
<evidence type="ECO:0000313" key="2">
    <source>
        <dbReference type="Proteomes" id="UP000887563"/>
    </source>
</evidence>
<dbReference type="PANTHER" id="PTHR41349">
    <property type="match status" value="1"/>
</dbReference>
<dbReference type="InterPro" id="IPR005135">
    <property type="entry name" value="Endo/exonuclease/phosphatase"/>
</dbReference>
<dbReference type="PANTHER" id="PTHR41349:SF1">
    <property type="entry name" value="PROTEIN CBG08683"/>
    <property type="match status" value="1"/>
</dbReference>
<dbReference type="GO" id="GO:0003824">
    <property type="term" value="F:catalytic activity"/>
    <property type="evidence" value="ECO:0007669"/>
    <property type="project" value="InterPro"/>
</dbReference>
<dbReference type="AlphaFoldDB" id="A0A914NAG5"/>
<name>A0A914NAG5_MELIC</name>
<protein>
    <submittedName>
        <fullName evidence="3">Endonuclease/exonuclease/phosphatase domain-containing protein</fullName>
    </submittedName>
</protein>
<proteinExistence type="predicted"/>
<accession>A0A914NAG5</accession>
<reference evidence="3" key="1">
    <citation type="submission" date="2022-11" db="UniProtKB">
        <authorList>
            <consortium name="WormBaseParasite"/>
        </authorList>
    </citation>
    <scope>IDENTIFICATION</scope>
</reference>
<evidence type="ECO:0000313" key="3">
    <source>
        <dbReference type="WBParaSite" id="Minc3s04044g35342"/>
    </source>
</evidence>
<dbReference type="SUPFAM" id="SSF56219">
    <property type="entry name" value="DNase I-like"/>
    <property type="match status" value="1"/>
</dbReference>
<sequence>MTYHLSESVSGRYDGIFPKFAQHLANLNADIVALQEVLLLDDEKIIAKHLNNLQNISDPKQKWISVKRSCIYADTAILSRLNLTEISDDGCNTAGNGASFELNGWPINLFSLHLFWENYGPEIIRDKRSTTEAEIYESEKDRIGDIEQLFLNNKQFKDWLNKSQSLSVPLLLVGDFNTPSHQDWIEETKQSHYGRVIEWPTTKILTEAGFTDTFRALNDPIEEPGTTWPFNYDKARADSNEPADRIDYIFYQGSQLIPLEAFTYPKNKNLSPKEWPSDHAAVVVDFIWEQEVDDYDENGI</sequence>
<dbReference type="Proteomes" id="UP000887563">
    <property type="component" value="Unplaced"/>
</dbReference>
<evidence type="ECO:0000259" key="1">
    <source>
        <dbReference type="Pfam" id="PF03372"/>
    </source>
</evidence>
<dbReference type="Pfam" id="PF03372">
    <property type="entry name" value="Exo_endo_phos"/>
    <property type="match status" value="1"/>
</dbReference>
<feature type="domain" description="Endonuclease/exonuclease/phosphatase" evidence="1">
    <location>
        <begin position="20"/>
        <end position="279"/>
    </location>
</feature>
<dbReference type="WBParaSite" id="Minc3s04044g35342">
    <property type="protein sequence ID" value="Minc3s04044g35342"/>
    <property type="gene ID" value="Minc3s04044g35342"/>
</dbReference>
<dbReference type="Gene3D" id="3.60.10.10">
    <property type="entry name" value="Endonuclease/exonuclease/phosphatase"/>
    <property type="match status" value="1"/>
</dbReference>
<keyword evidence="2" id="KW-1185">Reference proteome</keyword>
<dbReference type="InterPro" id="IPR036691">
    <property type="entry name" value="Endo/exonu/phosph_ase_sf"/>
</dbReference>